<protein>
    <submittedName>
        <fullName evidence="2">C-type lectin domain-containing protein</fullName>
    </submittedName>
</protein>
<evidence type="ECO:0000313" key="1">
    <source>
        <dbReference type="Proteomes" id="UP000887579"/>
    </source>
</evidence>
<organism evidence="1 2">
    <name type="scientific">Panagrolaimus sp. ES5</name>
    <dbReference type="NCBI Taxonomy" id="591445"/>
    <lineage>
        <taxon>Eukaryota</taxon>
        <taxon>Metazoa</taxon>
        <taxon>Ecdysozoa</taxon>
        <taxon>Nematoda</taxon>
        <taxon>Chromadorea</taxon>
        <taxon>Rhabditida</taxon>
        <taxon>Tylenchina</taxon>
        <taxon>Panagrolaimomorpha</taxon>
        <taxon>Panagrolaimoidea</taxon>
        <taxon>Panagrolaimidae</taxon>
        <taxon>Panagrolaimus</taxon>
    </lineage>
</organism>
<proteinExistence type="predicted"/>
<sequence>MVADQKCRTLGGSLVSIHDMFENMYISGESIVLLNQSTIIDFWIGASDIQSTDKWSWSDHTSFDFSSWDKGQPPSTPGPLCVSSTMNGAKWSALDCFVSKPYVCEVKASICAEDWTYFKYTDFCYKLIQHDATWSEAEKLCVNENAHLVSLHSFYEALFVTYFASNITSRDANIKEIWLGLSTPDNNTFWEWTDGTPFDYKNWGLNQPDNPGAQNCGVMWISQPRDHSSWANPLAWDNLECNEKILKNVCKKARNV</sequence>
<dbReference type="Proteomes" id="UP000887579">
    <property type="component" value="Unplaced"/>
</dbReference>
<name>A0AC34FI09_9BILA</name>
<accession>A0AC34FI09</accession>
<reference evidence="2" key="1">
    <citation type="submission" date="2022-11" db="UniProtKB">
        <authorList>
            <consortium name="WormBaseParasite"/>
        </authorList>
    </citation>
    <scope>IDENTIFICATION</scope>
</reference>
<dbReference type="WBParaSite" id="ES5_v2.g16806.t1">
    <property type="protein sequence ID" value="ES5_v2.g16806.t1"/>
    <property type="gene ID" value="ES5_v2.g16806"/>
</dbReference>
<evidence type="ECO:0000313" key="2">
    <source>
        <dbReference type="WBParaSite" id="ES5_v2.g16806.t1"/>
    </source>
</evidence>